<dbReference type="Proteomes" id="UP001501598">
    <property type="component" value="Unassembled WGS sequence"/>
</dbReference>
<feature type="domain" description="SteA-like C-terminal" evidence="6">
    <location>
        <begin position="366"/>
        <end position="415"/>
    </location>
</feature>
<keyword evidence="1" id="KW-0808">Transferase</keyword>
<evidence type="ECO:0000256" key="3">
    <source>
        <dbReference type="ARBA" id="ARBA00022777"/>
    </source>
</evidence>
<evidence type="ECO:0000313" key="7">
    <source>
        <dbReference type="EMBL" id="GAA4555268.1"/>
    </source>
</evidence>
<proteinExistence type="predicted"/>
<evidence type="ECO:0000256" key="1">
    <source>
        <dbReference type="ARBA" id="ARBA00022679"/>
    </source>
</evidence>
<dbReference type="InterPro" id="IPR036759">
    <property type="entry name" value="TPK_catalytic_sf"/>
</dbReference>
<keyword evidence="4" id="KW-0067">ATP-binding</keyword>
<dbReference type="Pfam" id="PF12555">
    <property type="entry name" value="SteA-like_C"/>
    <property type="match status" value="1"/>
</dbReference>
<keyword evidence="5" id="KW-1133">Transmembrane helix</keyword>
<dbReference type="NCBIfam" id="NF040608">
    <property type="entry name" value="division_SteA"/>
    <property type="match status" value="1"/>
</dbReference>
<keyword evidence="5" id="KW-0812">Transmembrane</keyword>
<dbReference type="InterPro" id="IPR047795">
    <property type="entry name" value="Put_SteA-like"/>
</dbReference>
<keyword evidence="3" id="KW-0418">Kinase</keyword>
<keyword evidence="5" id="KW-0472">Membrane</keyword>
<evidence type="ECO:0000256" key="4">
    <source>
        <dbReference type="ARBA" id="ARBA00022840"/>
    </source>
</evidence>
<name>A0ABP8S0T5_9PSEU</name>
<dbReference type="SUPFAM" id="SSF63999">
    <property type="entry name" value="Thiamin pyrophosphokinase, catalytic domain"/>
    <property type="match status" value="1"/>
</dbReference>
<sequence length="424" mass="44053">MGLAGVGDGAVTLRRAFTDPSGAGVIVPGMKLSGLLHRSRPELPGLAGTARVDKRTDALLKRLKPGDVAVLDQIDMDRTTADALIGAEVAAVVNAAPSISGRFPNLGPEALMAAGVPLVDDCGPDILHAVKDGARIRIHDGVVYAGELELGRGTAQTTDSVADALVEAKAGLTHQLEAFAANTTEFMRQERALVLDGYGVPDVDVVLENRQVLVVAAGFDHVRELKKLAHFIREYQPVLVGVGAGADALRAVGHTPHLIVGDPSDVSDEALTCGADVVVPAFADGHAPGLHKVQDLGASAVTFPSSANPEDLALLLAHHHGASMIVTVGLSATMAEFLDRGRSGSNASTFLTRLQVGGTVVDGRVIAQLYRSRISTGALLLLIGAALVAVVAALLMSQAGDAVLTWVTTTWNALFETVRGWFGR</sequence>
<evidence type="ECO:0000313" key="8">
    <source>
        <dbReference type="Proteomes" id="UP001501598"/>
    </source>
</evidence>
<accession>A0ABP8S0T5</accession>
<keyword evidence="8" id="KW-1185">Reference proteome</keyword>
<comment type="caution">
    <text evidence="7">The sequence shown here is derived from an EMBL/GenBank/DDBJ whole genome shotgun (WGS) entry which is preliminary data.</text>
</comment>
<evidence type="ECO:0000256" key="5">
    <source>
        <dbReference type="SAM" id="Phobius"/>
    </source>
</evidence>
<evidence type="ECO:0000259" key="6">
    <source>
        <dbReference type="Pfam" id="PF12555"/>
    </source>
</evidence>
<evidence type="ECO:0000256" key="2">
    <source>
        <dbReference type="ARBA" id="ARBA00022741"/>
    </source>
</evidence>
<reference evidence="8" key="1">
    <citation type="journal article" date="2019" name="Int. J. Syst. Evol. Microbiol.">
        <title>The Global Catalogue of Microorganisms (GCM) 10K type strain sequencing project: providing services to taxonomists for standard genome sequencing and annotation.</title>
        <authorList>
            <consortium name="The Broad Institute Genomics Platform"/>
            <consortium name="The Broad Institute Genome Sequencing Center for Infectious Disease"/>
            <person name="Wu L."/>
            <person name="Ma J."/>
        </authorList>
    </citation>
    <scope>NUCLEOTIDE SEQUENCE [LARGE SCALE GENOMIC DNA]</scope>
    <source>
        <strain evidence="8">JCM 17906</strain>
    </source>
</reference>
<dbReference type="InterPro" id="IPR022215">
    <property type="entry name" value="SteA-like_C"/>
</dbReference>
<protein>
    <submittedName>
        <fullName evidence="7">Cytokinetic ring protein SteA</fullName>
    </submittedName>
</protein>
<keyword evidence="2" id="KW-0547">Nucleotide-binding</keyword>
<dbReference type="EMBL" id="BAABGT010000091">
    <property type="protein sequence ID" value="GAA4555268.1"/>
    <property type="molecule type" value="Genomic_DNA"/>
</dbReference>
<feature type="transmembrane region" description="Helical" evidence="5">
    <location>
        <begin position="378"/>
        <end position="397"/>
    </location>
</feature>
<organism evidence="7 8">
    <name type="scientific">Pseudonocardia xishanensis</name>
    <dbReference type="NCBI Taxonomy" id="630995"/>
    <lineage>
        <taxon>Bacteria</taxon>
        <taxon>Bacillati</taxon>
        <taxon>Actinomycetota</taxon>
        <taxon>Actinomycetes</taxon>
        <taxon>Pseudonocardiales</taxon>
        <taxon>Pseudonocardiaceae</taxon>
        <taxon>Pseudonocardia</taxon>
    </lineage>
</organism>
<gene>
    <name evidence="7" type="primary">steA</name>
    <name evidence="7" type="ORF">GCM10023175_55190</name>
</gene>